<dbReference type="SUPFAM" id="SSF53474">
    <property type="entry name" value="alpha/beta-Hydrolases"/>
    <property type="match status" value="1"/>
</dbReference>
<feature type="domain" description="Serine aminopeptidase S33" evidence="1">
    <location>
        <begin position="89"/>
        <end position="303"/>
    </location>
</feature>
<protein>
    <submittedName>
        <fullName evidence="2">Alpha/beta hydrolase</fullName>
    </submittedName>
</protein>
<dbReference type="Proteomes" id="UP000323720">
    <property type="component" value="Unassembled WGS sequence"/>
</dbReference>
<dbReference type="GO" id="GO:0016787">
    <property type="term" value="F:hydrolase activity"/>
    <property type="evidence" value="ECO:0007669"/>
    <property type="project" value="UniProtKB-KW"/>
</dbReference>
<dbReference type="Gene3D" id="3.40.50.1820">
    <property type="entry name" value="alpha/beta hydrolase"/>
    <property type="match status" value="1"/>
</dbReference>
<name>A0A5D0R425_9FLAO</name>
<dbReference type="InterPro" id="IPR050266">
    <property type="entry name" value="AB_hydrolase_sf"/>
</dbReference>
<dbReference type="Pfam" id="PF12146">
    <property type="entry name" value="Hydrolase_4"/>
    <property type="match status" value="1"/>
</dbReference>
<keyword evidence="2" id="KW-0378">Hydrolase</keyword>
<dbReference type="RefSeq" id="WP_148404351.1">
    <property type="nucleotide sequence ID" value="NZ_VSKK01000003.1"/>
</dbReference>
<dbReference type="AlphaFoldDB" id="A0A5D0R425"/>
<dbReference type="PROSITE" id="PS51257">
    <property type="entry name" value="PROKAR_LIPOPROTEIN"/>
    <property type="match status" value="1"/>
</dbReference>
<dbReference type="InterPro" id="IPR029058">
    <property type="entry name" value="AB_hydrolase_fold"/>
</dbReference>
<evidence type="ECO:0000313" key="2">
    <source>
        <dbReference type="EMBL" id="TYB76340.1"/>
    </source>
</evidence>
<evidence type="ECO:0000313" key="3">
    <source>
        <dbReference type="Proteomes" id="UP000323720"/>
    </source>
</evidence>
<reference evidence="2 3" key="1">
    <citation type="submission" date="2019-08" db="EMBL/GenBank/DDBJ databases">
        <title>Genomes of Antarctic Bizionia species.</title>
        <authorList>
            <person name="Bowman J.P."/>
        </authorList>
    </citation>
    <scope>NUCLEOTIDE SEQUENCE [LARGE SCALE GENOMIC DNA]</scope>
    <source>
        <strain evidence="2 3">ADA-4</strain>
    </source>
</reference>
<dbReference type="OrthoDB" id="5513277at2"/>
<dbReference type="EMBL" id="VSKK01000003">
    <property type="protein sequence ID" value="TYB76340.1"/>
    <property type="molecule type" value="Genomic_DNA"/>
</dbReference>
<dbReference type="PANTHER" id="PTHR43798">
    <property type="entry name" value="MONOACYLGLYCEROL LIPASE"/>
    <property type="match status" value="1"/>
</dbReference>
<organism evidence="2 3">
    <name type="scientific">Bizionia myxarmorum</name>
    <dbReference type="NCBI Taxonomy" id="291186"/>
    <lineage>
        <taxon>Bacteria</taxon>
        <taxon>Pseudomonadati</taxon>
        <taxon>Bacteroidota</taxon>
        <taxon>Flavobacteriia</taxon>
        <taxon>Flavobacteriales</taxon>
        <taxon>Flavobacteriaceae</taxon>
        <taxon>Bizionia</taxon>
    </lineage>
</organism>
<gene>
    <name evidence="2" type="ORF">ES674_12170</name>
</gene>
<accession>A0A5D0R425</accession>
<dbReference type="InterPro" id="IPR022742">
    <property type="entry name" value="Hydrolase_4"/>
</dbReference>
<evidence type="ECO:0000259" key="1">
    <source>
        <dbReference type="Pfam" id="PF12146"/>
    </source>
</evidence>
<proteinExistence type="predicted"/>
<keyword evidence="3" id="KW-1185">Reference proteome</keyword>
<sequence length="327" mass="37071">MKIRKIIGLLALAIVIISCNNEHSNKKDYSKYTAKPDYVLNPDAQFKTYFKAYDASLKLWGTPYEELYIPTSVGTAHVIVSGPKNGEPLVLLHGMNATSTMWYPNAKAFSLDYRVYAIDFILEPGKSLNTKTFDNVDEIAPWYYEIFDALELEKFSLMGASKGGWLSVKIALYNQDRIQKIVLLSPAQTFIWIRPSMDLLKNIITMFSSDDTKTTQTLKTMSSNVDNINKIYLEQFYQSHTKDSISKFIMAMQPFSKRDLQSLKMPVLVLIGDDDAINNSKTIKMANEILPYGQGQIIKNAGHFLSIDQADAVNQKTLNFLNIKNNK</sequence>
<comment type="caution">
    <text evidence="2">The sequence shown here is derived from an EMBL/GenBank/DDBJ whole genome shotgun (WGS) entry which is preliminary data.</text>
</comment>